<dbReference type="KEGG" id="lpy:FIV34_06535"/>
<accession>A0A4Y5Z2P9</accession>
<dbReference type="Proteomes" id="UP000316093">
    <property type="component" value="Chromosome"/>
</dbReference>
<protein>
    <submittedName>
        <fullName evidence="1">Uncharacterized protein</fullName>
    </submittedName>
</protein>
<proteinExistence type="predicted"/>
<keyword evidence="2" id="KW-1185">Reference proteome</keyword>
<evidence type="ECO:0000313" key="1">
    <source>
        <dbReference type="EMBL" id="QDE38879.1"/>
    </source>
</evidence>
<gene>
    <name evidence="1" type="ORF">FIV34_06535</name>
</gene>
<dbReference type="EMBL" id="CP041046">
    <property type="protein sequence ID" value="QDE38879.1"/>
    <property type="molecule type" value="Genomic_DNA"/>
</dbReference>
<evidence type="ECO:0000313" key="2">
    <source>
        <dbReference type="Proteomes" id="UP000316093"/>
    </source>
</evidence>
<sequence length="181" mass="20071">MTQILAPGGLATAPSPHLNDRWEVNGCADLGFLDTKNLSGDYPAEHMPIRLARGFHDHGRNAGWGEVHIMARHGRWVARVARQIRKEPLSVAELAWLKLQQTGTIYEAEKTSKTKLALSVGHGALMVLQYVSVGFFSITTLYAMPSQIDGRSVGRYVGRKHRAERPLCELVSSQTDGRHVF</sequence>
<dbReference type="RefSeq" id="WP_139980826.1">
    <property type="nucleotide sequence ID" value="NZ_CP041046.1"/>
</dbReference>
<name>A0A4Y5Z2P9_9GAMM</name>
<reference evidence="1 2" key="1">
    <citation type="submission" date="2019-06" db="EMBL/GenBank/DDBJ databases">
        <title>A complete genome sequence for Luteibacter pinisoli MAH-14.</title>
        <authorList>
            <person name="Baltrus D.A."/>
        </authorList>
    </citation>
    <scope>NUCLEOTIDE SEQUENCE [LARGE SCALE GENOMIC DNA]</scope>
    <source>
        <strain evidence="1 2">MAH-14</strain>
    </source>
</reference>
<dbReference type="AlphaFoldDB" id="A0A4Y5Z2P9"/>
<organism evidence="1 2">
    <name type="scientific">Luteibacter pinisoli</name>
    <dbReference type="NCBI Taxonomy" id="2589080"/>
    <lineage>
        <taxon>Bacteria</taxon>
        <taxon>Pseudomonadati</taxon>
        <taxon>Pseudomonadota</taxon>
        <taxon>Gammaproteobacteria</taxon>
        <taxon>Lysobacterales</taxon>
        <taxon>Rhodanobacteraceae</taxon>
        <taxon>Luteibacter</taxon>
    </lineage>
</organism>